<evidence type="ECO:0000313" key="5">
    <source>
        <dbReference type="EMBL" id="KAF6039555.1"/>
    </source>
</evidence>
<dbReference type="Gene3D" id="3.40.50.150">
    <property type="entry name" value="Vaccinia Virus protein VP39"/>
    <property type="match status" value="1"/>
</dbReference>
<dbReference type="OrthoDB" id="506498at2759"/>
<keyword evidence="3" id="KW-0808">Transferase</keyword>
<comment type="similarity">
    <text evidence="1">Belongs to the methyltransferase superfamily.</text>
</comment>
<gene>
    <name evidence="5" type="ORF">EB796_002118</name>
</gene>
<dbReference type="InterPro" id="IPR013216">
    <property type="entry name" value="Methyltransf_11"/>
</dbReference>
<dbReference type="EMBL" id="VXIV02000238">
    <property type="protein sequence ID" value="KAF6039555.1"/>
    <property type="molecule type" value="Genomic_DNA"/>
</dbReference>
<keyword evidence="6" id="KW-1185">Reference proteome</keyword>
<dbReference type="InterPro" id="IPR029063">
    <property type="entry name" value="SAM-dependent_MTases_sf"/>
</dbReference>
<keyword evidence="2" id="KW-0489">Methyltransferase</keyword>
<evidence type="ECO:0000256" key="3">
    <source>
        <dbReference type="ARBA" id="ARBA00022679"/>
    </source>
</evidence>
<proteinExistence type="inferred from homology"/>
<dbReference type="PANTHER" id="PTHR44942:SF4">
    <property type="entry name" value="METHYLTRANSFERASE TYPE 11 DOMAIN-CONTAINING PROTEIN"/>
    <property type="match status" value="1"/>
</dbReference>
<dbReference type="GO" id="GO:0008757">
    <property type="term" value="F:S-adenosylmethionine-dependent methyltransferase activity"/>
    <property type="evidence" value="ECO:0007669"/>
    <property type="project" value="InterPro"/>
</dbReference>
<accession>A0A7J7KN24</accession>
<dbReference type="Proteomes" id="UP000593567">
    <property type="component" value="Unassembled WGS sequence"/>
</dbReference>
<dbReference type="AlphaFoldDB" id="A0A7J7KN24"/>
<sequence>MRSKYVYKVSPAESLPVEDNSVTLIQAAAALHWLNYEKFYRECDRVLVPGGVIAAFSYTLNIHFDHPLAAEIAEVFLEMKTKLTSADNPYCEKREKLTLQKYTDESVQIPYRDSKRIDNEYIKVSTTVAGFLKFYRSVSLVRLYINSCPENMEWWNTCCQRFMEACGTADLETPLTYRIEAFLLLGRKPKIPASDDCEYN</sequence>
<dbReference type="SUPFAM" id="SSF53335">
    <property type="entry name" value="S-adenosyl-L-methionine-dependent methyltransferases"/>
    <property type="match status" value="1"/>
</dbReference>
<dbReference type="Pfam" id="PF08241">
    <property type="entry name" value="Methyltransf_11"/>
    <property type="match status" value="1"/>
</dbReference>
<evidence type="ECO:0000256" key="1">
    <source>
        <dbReference type="ARBA" id="ARBA00008361"/>
    </source>
</evidence>
<dbReference type="InterPro" id="IPR051052">
    <property type="entry name" value="Diverse_substrate_MTase"/>
</dbReference>
<evidence type="ECO:0000256" key="2">
    <source>
        <dbReference type="ARBA" id="ARBA00022603"/>
    </source>
</evidence>
<feature type="domain" description="Methyltransferase type 11" evidence="4">
    <location>
        <begin position="7"/>
        <end position="54"/>
    </location>
</feature>
<evidence type="ECO:0000313" key="6">
    <source>
        <dbReference type="Proteomes" id="UP000593567"/>
    </source>
</evidence>
<dbReference type="PANTHER" id="PTHR44942">
    <property type="entry name" value="METHYLTRANSF_11 DOMAIN-CONTAINING PROTEIN"/>
    <property type="match status" value="1"/>
</dbReference>
<protein>
    <recommendedName>
        <fullName evidence="4">Methyltransferase type 11 domain-containing protein</fullName>
    </recommendedName>
</protein>
<comment type="caution">
    <text evidence="5">The sequence shown here is derived from an EMBL/GenBank/DDBJ whole genome shotgun (WGS) entry which is preliminary data.</text>
</comment>
<evidence type="ECO:0000259" key="4">
    <source>
        <dbReference type="Pfam" id="PF08241"/>
    </source>
</evidence>
<reference evidence="5" key="1">
    <citation type="submission" date="2020-06" db="EMBL/GenBank/DDBJ databases">
        <title>Draft genome of Bugula neritina, a colonial animal packing powerful symbionts and potential medicines.</title>
        <authorList>
            <person name="Rayko M."/>
        </authorList>
    </citation>
    <scope>NUCLEOTIDE SEQUENCE [LARGE SCALE GENOMIC DNA]</scope>
    <source>
        <strain evidence="5">Kwan_BN1</strain>
    </source>
</reference>
<name>A0A7J7KN24_BUGNE</name>
<dbReference type="GO" id="GO:0032259">
    <property type="term" value="P:methylation"/>
    <property type="evidence" value="ECO:0007669"/>
    <property type="project" value="UniProtKB-KW"/>
</dbReference>
<organism evidence="5 6">
    <name type="scientific">Bugula neritina</name>
    <name type="common">Brown bryozoan</name>
    <name type="synonym">Sertularia neritina</name>
    <dbReference type="NCBI Taxonomy" id="10212"/>
    <lineage>
        <taxon>Eukaryota</taxon>
        <taxon>Metazoa</taxon>
        <taxon>Spiralia</taxon>
        <taxon>Lophotrochozoa</taxon>
        <taxon>Bryozoa</taxon>
        <taxon>Gymnolaemata</taxon>
        <taxon>Cheilostomatida</taxon>
        <taxon>Flustrina</taxon>
        <taxon>Buguloidea</taxon>
        <taxon>Bugulidae</taxon>
        <taxon>Bugula</taxon>
    </lineage>
</organism>